<protein>
    <submittedName>
        <fullName evidence="2">Uncharacterized protein</fullName>
    </submittedName>
</protein>
<dbReference type="Proteomes" id="UP001412067">
    <property type="component" value="Unassembled WGS sequence"/>
</dbReference>
<evidence type="ECO:0000313" key="2">
    <source>
        <dbReference type="EMBL" id="KAK8940109.1"/>
    </source>
</evidence>
<keyword evidence="1" id="KW-0812">Transmembrane</keyword>
<comment type="caution">
    <text evidence="2">The sequence shown here is derived from an EMBL/GenBank/DDBJ whole genome shotgun (WGS) entry which is preliminary data.</text>
</comment>
<reference evidence="2 3" key="1">
    <citation type="journal article" date="2022" name="Nat. Plants">
        <title>Genomes of leafy and leafless Platanthera orchids illuminate the evolution of mycoheterotrophy.</title>
        <authorList>
            <person name="Li M.H."/>
            <person name="Liu K.W."/>
            <person name="Li Z."/>
            <person name="Lu H.C."/>
            <person name="Ye Q.L."/>
            <person name="Zhang D."/>
            <person name="Wang J.Y."/>
            <person name="Li Y.F."/>
            <person name="Zhong Z.M."/>
            <person name="Liu X."/>
            <person name="Yu X."/>
            <person name="Liu D.K."/>
            <person name="Tu X.D."/>
            <person name="Liu B."/>
            <person name="Hao Y."/>
            <person name="Liao X.Y."/>
            <person name="Jiang Y.T."/>
            <person name="Sun W.H."/>
            <person name="Chen J."/>
            <person name="Chen Y.Q."/>
            <person name="Ai Y."/>
            <person name="Zhai J.W."/>
            <person name="Wu S.S."/>
            <person name="Zhou Z."/>
            <person name="Hsiao Y.Y."/>
            <person name="Wu W.L."/>
            <person name="Chen Y.Y."/>
            <person name="Lin Y.F."/>
            <person name="Hsu J.L."/>
            <person name="Li C.Y."/>
            <person name="Wang Z.W."/>
            <person name="Zhao X."/>
            <person name="Zhong W.Y."/>
            <person name="Ma X.K."/>
            <person name="Ma L."/>
            <person name="Huang J."/>
            <person name="Chen G.Z."/>
            <person name="Huang M.Z."/>
            <person name="Huang L."/>
            <person name="Peng D.H."/>
            <person name="Luo Y.B."/>
            <person name="Zou S.Q."/>
            <person name="Chen S.P."/>
            <person name="Lan S."/>
            <person name="Tsai W.C."/>
            <person name="Van de Peer Y."/>
            <person name="Liu Z.J."/>
        </authorList>
    </citation>
    <scope>NUCLEOTIDE SEQUENCE [LARGE SCALE GENOMIC DNA]</scope>
    <source>
        <strain evidence="2">Lor288</strain>
    </source>
</reference>
<keyword evidence="1" id="KW-1133">Transmembrane helix</keyword>
<gene>
    <name evidence="2" type="ORF">KSP40_PGU004663</name>
</gene>
<sequence length="107" mass="12073">MLGEYLGKVSGLYPAHSWLVLLCVGLTFVIADFVAILRVGLLEVSSSRIWVWSIDFVWWASLCIFHSELHCPQEFNRQVIRGYPFAARVDCSSCVGSENAKFFNKGL</sequence>
<name>A0ABR2LGD4_9ASPA</name>
<evidence type="ECO:0000256" key="1">
    <source>
        <dbReference type="SAM" id="Phobius"/>
    </source>
</evidence>
<keyword evidence="3" id="KW-1185">Reference proteome</keyword>
<feature type="transmembrane region" description="Helical" evidence="1">
    <location>
        <begin position="15"/>
        <end position="37"/>
    </location>
</feature>
<accession>A0ABR2LGD4</accession>
<organism evidence="2 3">
    <name type="scientific">Platanthera guangdongensis</name>
    <dbReference type="NCBI Taxonomy" id="2320717"/>
    <lineage>
        <taxon>Eukaryota</taxon>
        <taxon>Viridiplantae</taxon>
        <taxon>Streptophyta</taxon>
        <taxon>Embryophyta</taxon>
        <taxon>Tracheophyta</taxon>
        <taxon>Spermatophyta</taxon>
        <taxon>Magnoliopsida</taxon>
        <taxon>Liliopsida</taxon>
        <taxon>Asparagales</taxon>
        <taxon>Orchidaceae</taxon>
        <taxon>Orchidoideae</taxon>
        <taxon>Orchideae</taxon>
        <taxon>Orchidinae</taxon>
        <taxon>Platanthera</taxon>
    </lineage>
</organism>
<keyword evidence="1" id="KW-0472">Membrane</keyword>
<dbReference type="EMBL" id="JBBWWR010000020">
    <property type="protein sequence ID" value="KAK8940109.1"/>
    <property type="molecule type" value="Genomic_DNA"/>
</dbReference>
<evidence type="ECO:0000313" key="3">
    <source>
        <dbReference type="Proteomes" id="UP001412067"/>
    </source>
</evidence>
<proteinExistence type="predicted"/>